<gene>
    <name evidence="6" type="ORF">GFN93_14690</name>
</gene>
<dbReference type="InterPro" id="IPR000160">
    <property type="entry name" value="GGDEF_dom"/>
</dbReference>
<dbReference type="SMART" id="SM00267">
    <property type="entry name" value="GGDEF"/>
    <property type="match status" value="1"/>
</dbReference>
<keyword evidence="2" id="KW-0732">Signal</keyword>
<comment type="caution">
    <text evidence="6">The sequence shown here is derived from an EMBL/GenBank/DDBJ whole genome shotgun (WGS) entry which is preliminary data.</text>
</comment>
<dbReference type="Gene3D" id="3.20.20.450">
    <property type="entry name" value="EAL domain"/>
    <property type="match status" value="1"/>
</dbReference>
<protein>
    <submittedName>
        <fullName evidence="6">EAL domain-containing protein</fullName>
    </submittedName>
</protein>
<dbReference type="CDD" id="cd13704">
    <property type="entry name" value="PBP2_HisK"/>
    <property type="match status" value="1"/>
</dbReference>
<keyword evidence="1" id="KW-0472">Membrane</keyword>
<dbReference type="SUPFAM" id="SSF141868">
    <property type="entry name" value="EAL domain-like"/>
    <property type="match status" value="1"/>
</dbReference>
<dbReference type="SUPFAM" id="SSF55073">
    <property type="entry name" value="Nucleotide cyclase"/>
    <property type="match status" value="1"/>
</dbReference>
<evidence type="ECO:0000259" key="3">
    <source>
        <dbReference type="SMART" id="SM00052"/>
    </source>
</evidence>
<dbReference type="InterPro" id="IPR029787">
    <property type="entry name" value="Nucleotide_cyclase"/>
</dbReference>
<feature type="signal peptide" evidence="2">
    <location>
        <begin position="1"/>
        <end position="28"/>
    </location>
</feature>
<dbReference type="Gene3D" id="3.40.190.10">
    <property type="entry name" value="Periplasmic binding protein-like II"/>
    <property type="match status" value="2"/>
</dbReference>
<evidence type="ECO:0000256" key="1">
    <source>
        <dbReference type="SAM" id="Phobius"/>
    </source>
</evidence>
<dbReference type="CDD" id="cd01948">
    <property type="entry name" value="EAL"/>
    <property type="match status" value="1"/>
</dbReference>
<dbReference type="Pfam" id="PF00497">
    <property type="entry name" value="SBP_bac_3"/>
    <property type="match status" value="1"/>
</dbReference>
<dbReference type="PANTHER" id="PTHR33121">
    <property type="entry name" value="CYCLIC DI-GMP PHOSPHODIESTERASE PDEF"/>
    <property type="match status" value="1"/>
</dbReference>
<keyword evidence="1" id="KW-0812">Transmembrane</keyword>
<evidence type="ECO:0000313" key="7">
    <source>
        <dbReference type="Proteomes" id="UP000469421"/>
    </source>
</evidence>
<feature type="chain" id="PRO_5026885000" evidence="2">
    <location>
        <begin position="29"/>
        <end position="739"/>
    </location>
</feature>
<dbReference type="InterPro" id="IPR035919">
    <property type="entry name" value="EAL_sf"/>
</dbReference>
<dbReference type="InterPro" id="IPR001638">
    <property type="entry name" value="Solute-binding_3/MltF_N"/>
</dbReference>
<feature type="domain" description="EAL" evidence="3">
    <location>
        <begin position="477"/>
        <end position="721"/>
    </location>
</feature>
<dbReference type="Pfam" id="PF00990">
    <property type="entry name" value="GGDEF"/>
    <property type="match status" value="1"/>
</dbReference>
<dbReference type="SMART" id="SM00052">
    <property type="entry name" value="EAL"/>
    <property type="match status" value="1"/>
</dbReference>
<feature type="transmembrane region" description="Helical" evidence="1">
    <location>
        <begin position="264"/>
        <end position="285"/>
    </location>
</feature>
<dbReference type="EMBL" id="WIRE01000002">
    <property type="protein sequence ID" value="MQX54499.1"/>
    <property type="molecule type" value="Genomic_DNA"/>
</dbReference>
<feature type="domain" description="Solute-binding protein family 3/N-terminal" evidence="4">
    <location>
        <begin position="35"/>
        <end position="253"/>
    </location>
</feature>
<dbReference type="Proteomes" id="UP000469421">
    <property type="component" value="Unassembled WGS sequence"/>
</dbReference>
<dbReference type="Pfam" id="PF00563">
    <property type="entry name" value="EAL"/>
    <property type="match status" value="1"/>
</dbReference>
<keyword evidence="7" id="KW-1185">Reference proteome</keyword>
<dbReference type="SMART" id="SM00062">
    <property type="entry name" value="PBPb"/>
    <property type="match status" value="1"/>
</dbReference>
<proteinExistence type="predicted"/>
<sequence length="739" mass="82542">MAERNIRKKPLNGVMLALVLLLCGDCGAQEGRSAPLSFAGDDNYPPFEWLDENGHAKGFVVDLGRAMAAQGGREARNLQMDWPAALAGLRSGEVDVVAMFASPARAQDFLFTTPFYFVTHGIYGLQGSDGIPDLAALQGRRVALEDGGYAADTLLANNIDVVPVIREDYRAALQAVIDQQADVALLPQPVSNRTISRESLPIQVLGPPLWPRPYVFAVSRQQPELHSWLQQQLGLVVSTGQYYDIYHRWREEIEWNRPGYWQQYAGWLILGAALVGLLLLMIYAYSWRLRAVVRRLSWQLENARVRKSHAEKEMLHWEYHDRLTGLPTRPEFVSRVRAHLLRAERKGSSHVLMVAKLAEIDDFICSLGFGTGEMLVSEVARRLKRKGFAALCYMGRGVFALLAQDKTALVDGLLDQNALVFDGLELEPRFTIGLAHCPPTGGDVGEMLRQAETAMAFASRSGRSWMEYKQSMDPDPQNLFIIRDFRRSGREGLRVMLQPQVELITGRVVGAEVLVRWRHPELGELSPAHFVPLLEQAGLVVTLTEFVLFEAVRLAADFRRQGMPTCLSVNISAVDLLETDLCAKVDWALASFGGDARDLRLEMTETSMISEPERVSMVIAQLASMGVTCSIDDFGMGYSSMSHLRQFAISEVKIDRSFVYDMLTQEAHHAIVSAVIALCHELKLTVVAEGPEDWQTVQALQGLNCDRAQGYVFSRPVEVSEFMALREQIFSFSPDQERA</sequence>
<name>A0A6N7LVK3_9GAMM</name>
<dbReference type="InterPro" id="IPR050706">
    <property type="entry name" value="Cyclic-di-GMP_PDE-like"/>
</dbReference>
<dbReference type="AlphaFoldDB" id="A0A6N7LVK3"/>
<evidence type="ECO:0000259" key="5">
    <source>
        <dbReference type="SMART" id="SM00267"/>
    </source>
</evidence>
<dbReference type="InterPro" id="IPR001633">
    <property type="entry name" value="EAL_dom"/>
</dbReference>
<reference evidence="6 7" key="1">
    <citation type="submission" date="2019-10" db="EMBL/GenBank/DDBJ databases">
        <title>Alcanivorax sp.PA15-N-34 draft genome sequence.</title>
        <authorList>
            <person name="Liao X."/>
            <person name="Shao Z."/>
        </authorList>
    </citation>
    <scope>NUCLEOTIDE SEQUENCE [LARGE SCALE GENOMIC DNA]</scope>
    <source>
        <strain evidence="6 7">PA15-N-34</strain>
    </source>
</reference>
<dbReference type="Gene3D" id="3.30.70.270">
    <property type="match status" value="1"/>
</dbReference>
<evidence type="ECO:0000256" key="2">
    <source>
        <dbReference type="SAM" id="SignalP"/>
    </source>
</evidence>
<organism evidence="6 7">
    <name type="scientific">Alcanivorax sediminis</name>
    <dbReference type="NCBI Taxonomy" id="2663008"/>
    <lineage>
        <taxon>Bacteria</taxon>
        <taxon>Pseudomonadati</taxon>
        <taxon>Pseudomonadota</taxon>
        <taxon>Gammaproteobacteria</taxon>
        <taxon>Oceanospirillales</taxon>
        <taxon>Alcanivoracaceae</taxon>
        <taxon>Alcanivorax</taxon>
    </lineage>
</organism>
<keyword evidence="1" id="KW-1133">Transmembrane helix</keyword>
<dbReference type="GO" id="GO:0071111">
    <property type="term" value="F:cyclic-guanylate-specific phosphodiesterase activity"/>
    <property type="evidence" value="ECO:0007669"/>
    <property type="project" value="InterPro"/>
</dbReference>
<evidence type="ECO:0000259" key="4">
    <source>
        <dbReference type="SMART" id="SM00062"/>
    </source>
</evidence>
<evidence type="ECO:0000313" key="6">
    <source>
        <dbReference type="EMBL" id="MQX54499.1"/>
    </source>
</evidence>
<dbReference type="InterPro" id="IPR043128">
    <property type="entry name" value="Rev_trsase/Diguanyl_cyclase"/>
</dbReference>
<dbReference type="SUPFAM" id="SSF53850">
    <property type="entry name" value="Periplasmic binding protein-like II"/>
    <property type="match status" value="1"/>
</dbReference>
<feature type="domain" description="GGDEF" evidence="5">
    <location>
        <begin position="308"/>
        <end position="468"/>
    </location>
</feature>
<dbReference type="PANTHER" id="PTHR33121:SF79">
    <property type="entry name" value="CYCLIC DI-GMP PHOSPHODIESTERASE PDED-RELATED"/>
    <property type="match status" value="1"/>
</dbReference>
<accession>A0A6N7LVK3</accession>